<dbReference type="AlphaFoldDB" id="A0A6J7GZK4"/>
<dbReference type="Pfam" id="PF02770">
    <property type="entry name" value="Acyl-CoA_dh_M"/>
    <property type="match status" value="1"/>
</dbReference>
<dbReference type="Pfam" id="PF02771">
    <property type="entry name" value="Acyl-CoA_dh_N"/>
    <property type="match status" value="1"/>
</dbReference>
<protein>
    <submittedName>
        <fullName evidence="10">Unannotated protein</fullName>
    </submittedName>
</protein>
<dbReference type="PANTHER" id="PTHR43292">
    <property type="entry name" value="ACYL-COA DEHYDROGENASE"/>
    <property type="match status" value="1"/>
</dbReference>
<dbReference type="InterPro" id="IPR052161">
    <property type="entry name" value="Mycobact_Acyl-CoA_DH"/>
</dbReference>
<dbReference type="FunFam" id="2.40.110.10:FF:000011">
    <property type="entry name" value="Acyl-CoA dehydrogenase FadE34"/>
    <property type="match status" value="1"/>
</dbReference>
<dbReference type="InterPro" id="IPR009075">
    <property type="entry name" value="AcylCo_DH/oxidase_C"/>
</dbReference>
<evidence type="ECO:0000256" key="5">
    <source>
        <dbReference type="ARBA" id="ARBA00023002"/>
    </source>
</evidence>
<feature type="domain" description="Acyl-CoA oxidase/dehydrogenase middle" evidence="7">
    <location>
        <begin position="140"/>
        <end position="234"/>
    </location>
</feature>
<dbReference type="EMBL" id="CAFBOF010000009">
    <property type="protein sequence ID" value="CAB4973554.1"/>
    <property type="molecule type" value="Genomic_DNA"/>
</dbReference>
<keyword evidence="4" id="KW-0274">FAD</keyword>
<dbReference type="EMBL" id="CAEZYK010000001">
    <property type="protein sequence ID" value="CAB4711463.1"/>
    <property type="molecule type" value="Genomic_DNA"/>
</dbReference>
<dbReference type="InterPro" id="IPR009100">
    <property type="entry name" value="AcylCoA_DH/oxidase_NM_dom_sf"/>
</dbReference>
<dbReference type="PANTHER" id="PTHR43292:SF4">
    <property type="entry name" value="ACYL-COA DEHYDROGENASE FADE34"/>
    <property type="match status" value="1"/>
</dbReference>
<evidence type="ECO:0000256" key="2">
    <source>
        <dbReference type="ARBA" id="ARBA00009347"/>
    </source>
</evidence>
<dbReference type="Pfam" id="PF00441">
    <property type="entry name" value="Acyl-CoA_dh_1"/>
    <property type="match status" value="1"/>
</dbReference>
<dbReference type="InterPro" id="IPR013786">
    <property type="entry name" value="AcylCoA_DH/ox_N"/>
</dbReference>
<dbReference type="Gene3D" id="2.40.110.10">
    <property type="entry name" value="Butyryl-CoA Dehydrogenase, subunit A, domain 2"/>
    <property type="match status" value="1"/>
</dbReference>
<evidence type="ECO:0000256" key="1">
    <source>
        <dbReference type="ARBA" id="ARBA00001974"/>
    </source>
</evidence>
<keyword evidence="5" id="KW-0560">Oxidoreductase</keyword>
<evidence type="ECO:0000259" key="8">
    <source>
        <dbReference type="Pfam" id="PF02771"/>
    </source>
</evidence>
<dbReference type="EMBL" id="CAFBPQ010000007">
    <property type="protein sequence ID" value="CAB5016951.1"/>
    <property type="molecule type" value="Genomic_DNA"/>
</dbReference>
<dbReference type="EMBL" id="CAFBMM010000050">
    <property type="protein sequence ID" value="CAB4909630.1"/>
    <property type="molecule type" value="Genomic_DNA"/>
</dbReference>
<keyword evidence="3" id="KW-0285">Flavoprotein</keyword>
<dbReference type="Gene3D" id="1.20.140.10">
    <property type="entry name" value="Butyryl-CoA Dehydrogenase, subunit A, domain 3"/>
    <property type="match status" value="1"/>
</dbReference>
<evidence type="ECO:0000313" key="9">
    <source>
        <dbReference type="EMBL" id="CAB4711463.1"/>
    </source>
</evidence>
<evidence type="ECO:0000259" key="7">
    <source>
        <dbReference type="Pfam" id="PF02770"/>
    </source>
</evidence>
<dbReference type="GO" id="GO:0005886">
    <property type="term" value="C:plasma membrane"/>
    <property type="evidence" value="ECO:0007669"/>
    <property type="project" value="TreeGrafter"/>
</dbReference>
<dbReference type="SUPFAM" id="SSF47203">
    <property type="entry name" value="Acyl-CoA dehydrogenase C-terminal domain-like"/>
    <property type="match status" value="1"/>
</dbReference>
<reference evidence="10" key="1">
    <citation type="submission" date="2020-05" db="EMBL/GenBank/DDBJ databases">
        <authorList>
            <person name="Chiriac C."/>
            <person name="Salcher M."/>
            <person name="Ghai R."/>
            <person name="Kavagutti S V."/>
        </authorList>
    </citation>
    <scope>NUCLEOTIDE SEQUENCE</scope>
</reference>
<proteinExistence type="inferred from homology"/>
<evidence type="ECO:0000259" key="6">
    <source>
        <dbReference type="Pfam" id="PF00441"/>
    </source>
</evidence>
<evidence type="ECO:0000256" key="3">
    <source>
        <dbReference type="ARBA" id="ARBA00022630"/>
    </source>
</evidence>
<dbReference type="GO" id="GO:0016627">
    <property type="term" value="F:oxidoreductase activity, acting on the CH-CH group of donors"/>
    <property type="evidence" value="ECO:0007669"/>
    <property type="project" value="InterPro"/>
</dbReference>
<gene>
    <name evidence="9" type="ORF">UFOPK2683_00016</name>
    <name evidence="10" type="ORF">UFOPK3605_01010</name>
    <name evidence="11" type="ORF">UFOPK3897_00656</name>
    <name evidence="12" type="ORF">UFOPK4121_00413</name>
</gene>
<dbReference type="InterPro" id="IPR046373">
    <property type="entry name" value="Acyl-CoA_Oxase/DH_mid-dom_sf"/>
</dbReference>
<evidence type="ECO:0000256" key="4">
    <source>
        <dbReference type="ARBA" id="ARBA00022827"/>
    </source>
</evidence>
<comment type="cofactor">
    <cofactor evidence="1">
        <name>FAD</name>
        <dbReference type="ChEBI" id="CHEBI:57692"/>
    </cofactor>
</comment>
<comment type="similarity">
    <text evidence="2">Belongs to the acyl-CoA dehydrogenase family.</text>
</comment>
<accession>A0A6J7GZK4</accession>
<dbReference type="SUPFAM" id="SSF56645">
    <property type="entry name" value="Acyl-CoA dehydrogenase NM domain-like"/>
    <property type="match status" value="1"/>
</dbReference>
<organism evidence="10">
    <name type="scientific">freshwater metagenome</name>
    <dbReference type="NCBI Taxonomy" id="449393"/>
    <lineage>
        <taxon>unclassified sequences</taxon>
        <taxon>metagenomes</taxon>
        <taxon>ecological metagenomes</taxon>
    </lineage>
</organism>
<dbReference type="InterPro" id="IPR037069">
    <property type="entry name" value="AcylCoA_DH/ox_N_sf"/>
</dbReference>
<sequence length="432" mass="47038">MAIDTPAKINDGDITADALRDQTRSWLASVLPEGWMEAIDSGDTDTYSKLRSALSYNDWCKTLGESGYATPTWPAEYGAGLSLNPGQARSVNEVLNHYRVPRPFNIIGIGMGGPTLIACGTEEQKMQLLRPLATNEEIWCQLFSEPGAGSDVAGLATRAVRDGDEWIINGQKVWTTLAHLSRWGMLLARTDPDSPKHRGLSYFIIDMQAPGVDIRPLVQITGDAEFNEVFMDNVRIPDSMRVGPEGDGWRVAITTLMNERIALSGAGSLAGDAAGGSTSEKLIARHRPVSDLGSRQRLAQLFIDERLIKLNNQRAAEKRRSGGEAGPEGSITKLMQAEFNQRLQKVAIDLEGPGGMAWEGQGTEPGAMAGFVSDVADNRSDISRTFLRAQANTIEGGTSNIMRNILGERVLGLPKEFDDSREKAWIDVPRSV</sequence>
<dbReference type="InterPro" id="IPR036250">
    <property type="entry name" value="AcylCo_DH-like_C"/>
</dbReference>
<evidence type="ECO:0000313" key="12">
    <source>
        <dbReference type="EMBL" id="CAB5016951.1"/>
    </source>
</evidence>
<feature type="domain" description="Acyl-CoA dehydrogenase/oxidase C-terminal" evidence="6">
    <location>
        <begin position="246"/>
        <end position="411"/>
    </location>
</feature>
<name>A0A6J7GZK4_9ZZZZ</name>
<evidence type="ECO:0000313" key="11">
    <source>
        <dbReference type="EMBL" id="CAB4973554.1"/>
    </source>
</evidence>
<feature type="domain" description="Acyl-CoA dehydrogenase/oxidase N-terminal" evidence="8">
    <location>
        <begin position="57"/>
        <end position="136"/>
    </location>
</feature>
<dbReference type="GO" id="GO:0050660">
    <property type="term" value="F:flavin adenine dinucleotide binding"/>
    <property type="evidence" value="ECO:0007669"/>
    <property type="project" value="InterPro"/>
</dbReference>
<dbReference type="Gene3D" id="1.10.540.10">
    <property type="entry name" value="Acyl-CoA dehydrogenase/oxidase, N-terminal domain"/>
    <property type="match status" value="1"/>
</dbReference>
<dbReference type="InterPro" id="IPR006091">
    <property type="entry name" value="Acyl-CoA_Oxase/DH_mid-dom"/>
</dbReference>
<evidence type="ECO:0000313" key="10">
    <source>
        <dbReference type="EMBL" id="CAB4909630.1"/>
    </source>
</evidence>